<evidence type="ECO:0000313" key="2">
    <source>
        <dbReference type="EMBL" id="EYU32202.1"/>
    </source>
</evidence>
<accession>A0A022QU38</accession>
<dbReference type="Pfam" id="PF06697">
    <property type="entry name" value="DUF1191"/>
    <property type="match status" value="1"/>
</dbReference>
<evidence type="ECO:0000313" key="3">
    <source>
        <dbReference type="Proteomes" id="UP000030748"/>
    </source>
</evidence>
<gene>
    <name evidence="2" type="ORF">MIMGU_mgv1a020068mg</name>
</gene>
<keyword evidence="3" id="KW-1185">Reference proteome</keyword>
<keyword evidence="1" id="KW-0812">Transmembrane</keyword>
<evidence type="ECO:0000256" key="1">
    <source>
        <dbReference type="SAM" id="Phobius"/>
    </source>
</evidence>
<feature type="transmembrane region" description="Helical" evidence="1">
    <location>
        <begin position="210"/>
        <end position="234"/>
    </location>
</feature>
<organism evidence="2 3">
    <name type="scientific">Erythranthe guttata</name>
    <name type="common">Yellow monkey flower</name>
    <name type="synonym">Mimulus guttatus</name>
    <dbReference type="NCBI Taxonomy" id="4155"/>
    <lineage>
        <taxon>Eukaryota</taxon>
        <taxon>Viridiplantae</taxon>
        <taxon>Streptophyta</taxon>
        <taxon>Embryophyta</taxon>
        <taxon>Tracheophyta</taxon>
        <taxon>Spermatophyta</taxon>
        <taxon>Magnoliopsida</taxon>
        <taxon>eudicotyledons</taxon>
        <taxon>Gunneridae</taxon>
        <taxon>Pentapetalae</taxon>
        <taxon>asterids</taxon>
        <taxon>lamiids</taxon>
        <taxon>Lamiales</taxon>
        <taxon>Phrymaceae</taxon>
        <taxon>Erythranthe</taxon>
    </lineage>
</organism>
<keyword evidence="1" id="KW-1133">Transmembrane helix</keyword>
<dbReference type="PANTHER" id="PTHR33512:SF7">
    <property type="entry name" value="LEGUME LECTIN DOMAIN-CONTAINING PROTEIN"/>
    <property type="match status" value="1"/>
</dbReference>
<proteinExistence type="predicted"/>
<dbReference type="AlphaFoldDB" id="A0A022QU38"/>
<name>A0A022QU38_ERYGU</name>
<dbReference type="EMBL" id="KI630880">
    <property type="protein sequence ID" value="EYU32202.1"/>
    <property type="molecule type" value="Genomic_DNA"/>
</dbReference>
<dbReference type="PANTHER" id="PTHR33512">
    <property type="entry name" value="PROTEIN, PUTATIVE (DUF1191)-RELATED"/>
    <property type="match status" value="1"/>
</dbReference>
<dbReference type="eggNOG" id="ENOG502RXYY">
    <property type="taxonomic scope" value="Eukaryota"/>
</dbReference>
<sequence length="280" mass="31590">MLLYPKFVQATDQDSLNSVIYDYASKNIPKPRTGKMYEVSDLPSNLSGIEASIIRLRTSRLWKNGINFTSFEIPPKILPQPFTRRVDIVYRNLGNRSRNYYGVPNHTLVAPVIGFLAYDSDAGPTNHGRLVQLSVRGDHVDDHIIVRFRNIISVVGMKCVRFDSNGTFGLSELTVESSCLASGEGHFSVVVPNYDRLDKNEEKRVTISRWIIGLILSGVMGLVFIIGVMVYRLVKWKKVKEMEKMSERSEALDTIWIGNSKMFSASGIRTPPVIENTYVP</sequence>
<reference evidence="2 3" key="1">
    <citation type="journal article" date="2013" name="Proc. Natl. Acad. Sci. U.S.A.">
        <title>Fine-scale variation in meiotic recombination in Mimulus inferred from population shotgun sequencing.</title>
        <authorList>
            <person name="Hellsten U."/>
            <person name="Wright K.M."/>
            <person name="Jenkins J."/>
            <person name="Shu S."/>
            <person name="Yuan Y."/>
            <person name="Wessler S.R."/>
            <person name="Schmutz J."/>
            <person name="Willis J.H."/>
            <person name="Rokhsar D.S."/>
        </authorList>
    </citation>
    <scope>NUCLEOTIDE SEQUENCE [LARGE SCALE GENOMIC DNA]</scope>
    <source>
        <strain evidence="3">cv. DUN x IM62</strain>
    </source>
</reference>
<keyword evidence="1" id="KW-0472">Membrane</keyword>
<protein>
    <submittedName>
        <fullName evidence="2">Uncharacterized protein</fullName>
    </submittedName>
</protein>
<dbReference type="Proteomes" id="UP000030748">
    <property type="component" value="Unassembled WGS sequence"/>
</dbReference>
<dbReference type="InterPro" id="IPR010605">
    <property type="entry name" value="DUF1191"/>
</dbReference>
<dbReference type="STRING" id="4155.A0A022QU38"/>